<keyword evidence="1" id="KW-1133">Transmembrane helix</keyword>
<feature type="transmembrane region" description="Helical" evidence="1">
    <location>
        <begin position="192"/>
        <end position="216"/>
    </location>
</feature>
<dbReference type="PROSITE" id="PS51257">
    <property type="entry name" value="PROKAR_LIPOPROTEIN"/>
    <property type="match status" value="1"/>
</dbReference>
<reference evidence="3" key="1">
    <citation type="submission" date="2022-01" db="EMBL/GenBank/DDBJ databases">
        <title>Comparative genomics reveals a dynamic genome evolution in the ectomycorrhizal milk-cap (Lactarius) mushrooms.</title>
        <authorList>
            <consortium name="DOE Joint Genome Institute"/>
            <person name="Lebreton A."/>
            <person name="Tang N."/>
            <person name="Kuo A."/>
            <person name="LaButti K."/>
            <person name="Drula E."/>
            <person name="Barry K."/>
            <person name="Clum A."/>
            <person name="Lipzen A."/>
            <person name="Mousain D."/>
            <person name="Ng V."/>
            <person name="Wang R."/>
            <person name="Wang X."/>
            <person name="Dai Y."/>
            <person name="Henrissat B."/>
            <person name="Grigoriev I.V."/>
            <person name="Guerin-Laguette A."/>
            <person name="Yu F."/>
            <person name="Martin F.M."/>
        </authorList>
    </citation>
    <scope>NUCLEOTIDE SEQUENCE</scope>
    <source>
        <strain evidence="3">QP</strain>
    </source>
</reference>
<comment type="caution">
    <text evidence="3">The sequence shown here is derived from an EMBL/GenBank/DDBJ whole genome shotgun (WGS) entry which is preliminary data.</text>
</comment>
<evidence type="ECO:0000313" key="3">
    <source>
        <dbReference type="EMBL" id="KAH8984424.1"/>
    </source>
</evidence>
<accession>A0AAD4LAY5</accession>
<evidence type="ECO:0000313" key="4">
    <source>
        <dbReference type="Proteomes" id="UP001201163"/>
    </source>
</evidence>
<name>A0AAD4LAY5_9AGAM</name>
<feature type="transmembrane region" description="Helical" evidence="1">
    <location>
        <begin position="127"/>
        <end position="148"/>
    </location>
</feature>
<dbReference type="EMBL" id="JAKELL010000076">
    <property type="protein sequence ID" value="KAH8984424.1"/>
    <property type="molecule type" value="Genomic_DNA"/>
</dbReference>
<proteinExistence type="predicted"/>
<feature type="transmembrane region" description="Helical" evidence="1">
    <location>
        <begin position="12"/>
        <end position="35"/>
    </location>
</feature>
<feature type="domain" description="DUF6533" evidence="2">
    <location>
        <begin position="37"/>
        <end position="74"/>
    </location>
</feature>
<keyword evidence="1" id="KW-0472">Membrane</keyword>
<protein>
    <recommendedName>
        <fullName evidence="2">DUF6533 domain-containing protein</fullName>
    </recommendedName>
</protein>
<organism evidence="3 4">
    <name type="scientific">Lactarius akahatsu</name>
    <dbReference type="NCBI Taxonomy" id="416441"/>
    <lineage>
        <taxon>Eukaryota</taxon>
        <taxon>Fungi</taxon>
        <taxon>Dikarya</taxon>
        <taxon>Basidiomycota</taxon>
        <taxon>Agaricomycotina</taxon>
        <taxon>Agaricomycetes</taxon>
        <taxon>Russulales</taxon>
        <taxon>Russulaceae</taxon>
        <taxon>Lactarius</taxon>
    </lineage>
</organism>
<keyword evidence="4" id="KW-1185">Reference proteome</keyword>
<dbReference type="Pfam" id="PF20151">
    <property type="entry name" value="DUF6533"/>
    <property type="match status" value="1"/>
</dbReference>
<sequence>MGIIRQLLLSGLNAVAACLYVLLASRWCILMISLLDVVCFYDWVISLDQEVALIYPAPWNAVKAAYLFCRYYPMAIAPFHLWGLVGNHEKRVCESYYHVLYACAMPTLLSAQFILMLRTYAFSGRKTWVLVVLSISYLGLAGVIIWVLSKELILAPLFFVTKRNACFAISDEPNIAVLLASVLHGTRVPSPIAYHMGVLATFFDLLNMFVVLWYWVRGRDTFGPLGKSFLKQGKLVVNNHPDRSQPTRSRHSTYLACRLLVSRPLQSAYWFKRFVFFRVLMLRQKASPTETKLRLEYSHMVDDALEMIAVDRCPEEISEGFTLSVSTDAEAQH</sequence>
<gene>
    <name evidence="3" type="ORF">EDB92DRAFT_1819075</name>
</gene>
<feature type="transmembrane region" description="Helical" evidence="1">
    <location>
        <begin position="96"/>
        <end position="115"/>
    </location>
</feature>
<dbReference type="Proteomes" id="UP001201163">
    <property type="component" value="Unassembled WGS sequence"/>
</dbReference>
<evidence type="ECO:0000256" key="1">
    <source>
        <dbReference type="SAM" id="Phobius"/>
    </source>
</evidence>
<dbReference type="AlphaFoldDB" id="A0AAD4LAY5"/>
<dbReference type="InterPro" id="IPR045340">
    <property type="entry name" value="DUF6533"/>
</dbReference>
<keyword evidence="1" id="KW-0812">Transmembrane</keyword>
<evidence type="ECO:0000259" key="2">
    <source>
        <dbReference type="Pfam" id="PF20151"/>
    </source>
</evidence>